<accession>A0A433JH42</accession>
<dbReference type="GO" id="GO:0016747">
    <property type="term" value="F:acyltransferase activity, transferring groups other than amino-acyl groups"/>
    <property type="evidence" value="ECO:0007669"/>
    <property type="project" value="InterPro"/>
</dbReference>
<reference evidence="2 3" key="1">
    <citation type="submission" date="2018-12" db="EMBL/GenBank/DDBJ databases">
        <title>Legionella sp,whole genome shotgun sequence.</title>
        <authorList>
            <person name="Wu H."/>
        </authorList>
    </citation>
    <scope>NUCLEOTIDE SEQUENCE [LARGE SCALE GENOMIC DNA]</scope>
    <source>
        <strain evidence="3">km714</strain>
    </source>
</reference>
<dbReference type="AlphaFoldDB" id="A0A433JH42"/>
<dbReference type="PROSITE" id="PS51186">
    <property type="entry name" value="GNAT"/>
    <property type="match status" value="1"/>
</dbReference>
<name>A0A433JH42_9GAMM</name>
<dbReference type="OrthoDB" id="9801656at2"/>
<dbReference type="SUPFAM" id="SSF55729">
    <property type="entry name" value="Acyl-CoA N-acyltransferases (Nat)"/>
    <property type="match status" value="1"/>
</dbReference>
<dbReference type="Proteomes" id="UP000288012">
    <property type="component" value="Unassembled WGS sequence"/>
</dbReference>
<dbReference type="EMBL" id="RZGR01000041">
    <property type="protein sequence ID" value="RUQ81499.1"/>
    <property type="molecule type" value="Genomic_DNA"/>
</dbReference>
<evidence type="ECO:0000259" key="1">
    <source>
        <dbReference type="PROSITE" id="PS51186"/>
    </source>
</evidence>
<evidence type="ECO:0000313" key="2">
    <source>
        <dbReference type="EMBL" id="RUQ81499.1"/>
    </source>
</evidence>
<dbReference type="RefSeq" id="WP_126955005.1">
    <property type="nucleotide sequence ID" value="NZ_RZGR01000041.1"/>
</dbReference>
<protein>
    <submittedName>
        <fullName evidence="2">N-acetyltransferase</fullName>
    </submittedName>
</protein>
<evidence type="ECO:0000313" key="3">
    <source>
        <dbReference type="Proteomes" id="UP000288012"/>
    </source>
</evidence>
<proteinExistence type="predicted"/>
<dbReference type="InterPro" id="IPR016181">
    <property type="entry name" value="Acyl_CoA_acyltransferase"/>
</dbReference>
<dbReference type="Pfam" id="PF13302">
    <property type="entry name" value="Acetyltransf_3"/>
    <property type="match status" value="1"/>
</dbReference>
<sequence>MQKFIIKTENLGLRFVSKEDLPHLQELEEDPEVKTFFPSGPLNGDEVYDLIKDCVTDCKYKNLPCFAIFELQSNDFIGRAYFGELPSGETKVGYLFHKTYWGKGYATEVLGALLKWAQKHIDAEYIVAYADKNHSASFRVMEKCGMEYYKDGFYKDMESSFYRIKNK</sequence>
<feature type="domain" description="N-acetyltransferase" evidence="1">
    <location>
        <begin position="11"/>
        <end position="167"/>
    </location>
</feature>
<keyword evidence="2" id="KW-0808">Transferase</keyword>
<dbReference type="Gene3D" id="3.40.630.30">
    <property type="match status" value="1"/>
</dbReference>
<organism evidence="2 3">
    <name type="scientific">Legionella septentrionalis</name>
    <dbReference type="NCBI Taxonomy" id="2498109"/>
    <lineage>
        <taxon>Bacteria</taxon>
        <taxon>Pseudomonadati</taxon>
        <taxon>Pseudomonadota</taxon>
        <taxon>Gammaproteobacteria</taxon>
        <taxon>Legionellales</taxon>
        <taxon>Legionellaceae</taxon>
        <taxon>Legionella</taxon>
    </lineage>
</organism>
<comment type="caution">
    <text evidence="2">The sequence shown here is derived from an EMBL/GenBank/DDBJ whole genome shotgun (WGS) entry which is preliminary data.</text>
</comment>
<gene>
    <name evidence="2" type="ORF">EKM59_10625</name>
</gene>
<dbReference type="PANTHER" id="PTHR43792">
    <property type="entry name" value="GNAT FAMILY, PUTATIVE (AFU_ORTHOLOGUE AFUA_3G00765)-RELATED-RELATED"/>
    <property type="match status" value="1"/>
</dbReference>
<dbReference type="InterPro" id="IPR000182">
    <property type="entry name" value="GNAT_dom"/>
</dbReference>
<keyword evidence="3" id="KW-1185">Reference proteome</keyword>
<dbReference type="PANTHER" id="PTHR43792:SF1">
    <property type="entry name" value="N-ACETYLTRANSFERASE DOMAIN-CONTAINING PROTEIN"/>
    <property type="match status" value="1"/>
</dbReference>
<dbReference type="InterPro" id="IPR051531">
    <property type="entry name" value="N-acetyltransferase"/>
</dbReference>